<sequence>MHDTHIRGNYFYLIIVIIFATIVTAISAFLIYRNSIKAAEDSLNLQALGIAVSLETSLNNSYDLKNIFKEIITESKWEGIAFIALYDKNSMTILHSNEKLIGKQVQDRNLKKVIDTGIPSHAYITLGTGERVFVLDFPVHIHNSERVLRLALHTYPAQGIVRQARLHVSGMAFIIAVLWIVGYFFVRASRYSDELRMKMAERERFAAIGEMASVLAHEIRNPLGSIKGFAQYLKEQNTDDRRQGTDFLDIIVSESKRLEALTEDLLMYAKPVEVKCEDFDVLDLINEVVKSMQSHKNVDITVSVHEGIKIKSDSTKLKQILMNILQNAIDAESKVIDIKADFMNNKIAILISDDGCGMSCEVRENAFKPFFTTKTKGTGLGLAIVDKLTKAIGGEVEIKSEHQKGTVFKIVIPKNLI</sequence>
<evidence type="ECO:0000256" key="4">
    <source>
        <dbReference type="ARBA" id="ARBA00022679"/>
    </source>
</evidence>
<dbReference type="PROSITE" id="PS50109">
    <property type="entry name" value="HIS_KIN"/>
    <property type="match status" value="1"/>
</dbReference>
<keyword evidence="11" id="KW-0472">Membrane</keyword>
<evidence type="ECO:0000256" key="7">
    <source>
        <dbReference type="ARBA" id="ARBA00022777"/>
    </source>
</evidence>
<dbReference type="SMART" id="SM00388">
    <property type="entry name" value="HisKA"/>
    <property type="match status" value="1"/>
</dbReference>
<dbReference type="CDD" id="cd00082">
    <property type="entry name" value="HisKA"/>
    <property type="match status" value="1"/>
</dbReference>
<dbReference type="InterPro" id="IPR029151">
    <property type="entry name" value="Sensor-like_sf"/>
</dbReference>
<keyword evidence="6" id="KW-0547">Nucleotide-binding</keyword>
<dbReference type="SUPFAM" id="SSF55874">
    <property type="entry name" value="ATPase domain of HSP90 chaperone/DNA topoisomerase II/histidine kinase"/>
    <property type="match status" value="1"/>
</dbReference>
<dbReference type="AlphaFoldDB" id="A0A5J4KVX0"/>
<evidence type="ECO:0000256" key="6">
    <source>
        <dbReference type="ARBA" id="ARBA00022741"/>
    </source>
</evidence>
<keyword evidence="5 11" id="KW-0812">Transmembrane</keyword>
<name>A0A5J4KVX0_9ZZZZ</name>
<dbReference type="SUPFAM" id="SSF47384">
    <property type="entry name" value="Homodimeric domain of signal transducing histidine kinase"/>
    <property type="match status" value="1"/>
</dbReference>
<dbReference type="GO" id="GO:0005886">
    <property type="term" value="C:plasma membrane"/>
    <property type="evidence" value="ECO:0007669"/>
    <property type="project" value="UniProtKB-SubCell"/>
</dbReference>
<gene>
    <name evidence="13" type="ORF">A45J_1484</name>
</gene>
<dbReference type="Gene3D" id="1.10.287.130">
    <property type="match status" value="1"/>
</dbReference>
<comment type="subcellular location">
    <subcellularLocation>
        <location evidence="1">Cell membrane</location>
        <topology evidence="1">Multi-pass membrane protein</topology>
    </subcellularLocation>
</comment>
<dbReference type="Pfam" id="PF02518">
    <property type="entry name" value="HATPase_c"/>
    <property type="match status" value="1"/>
</dbReference>
<dbReference type="PRINTS" id="PR00344">
    <property type="entry name" value="BCTRLSENSOR"/>
</dbReference>
<feature type="transmembrane region" description="Helical" evidence="11">
    <location>
        <begin position="166"/>
        <end position="186"/>
    </location>
</feature>
<dbReference type="InterPro" id="IPR005467">
    <property type="entry name" value="His_kinase_dom"/>
</dbReference>
<evidence type="ECO:0000256" key="11">
    <source>
        <dbReference type="SAM" id="Phobius"/>
    </source>
</evidence>
<protein>
    <submittedName>
        <fullName evidence="13">Sensor histidine kinase</fullName>
    </submittedName>
</protein>
<dbReference type="InterPro" id="IPR036890">
    <property type="entry name" value="HATPase_C_sf"/>
</dbReference>
<keyword evidence="10" id="KW-0902">Two-component regulatory system</keyword>
<dbReference type="PANTHER" id="PTHR43065">
    <property type="entry name" value="SENSOR HISTIDINE KINASE"/>
    <property type="match status" value="1"/>
</dbReference>
<reference evidence="13" key="1">
    <citation type="submission" date="2019-10" db="EMBL/GenBank/DDBJ databases">
        <title>Metagenomic sequencing of thiosulfate-disproportionating enrichment culture.</title>
        <authorList>
            <person name="Umezawa K."/>
            <person name="Kojima H."/>
            <person name="Fukui M."/>
        </authorList>
    </citation>
    <scope>NUCLEOTIDE SEQUENCE</scope>
    <source>
        <strain evidence="13">45J</strain>
    </source>
</reference>
<keyword evidence="7 13" id="KW-0418">Kinase</keyword>
<accession>A0A5J4KVX0</accession>
<dbReference type="PANTHER" id="PTHR43065:SF10">
    <property type="entry name" value="PEROXIDE STRESS-ACTIVATED HISTIDINE KINASE MAK3"/>
    <property type="match status" value="1"/>
</dbReference>
<keyword evidence="4" id="KW-0808">Transferase</keyword>
<evidence type="ECO:0000256" key="9">
    <source>
        <dbReference type="ARBA" id="ARBA00022989"/>
    </source>
</evidence>
<dbReference type="GO" id="GO:0000155">
    <property type="term" value="F:phosphorelay sensor kinase activity"/>
    <property type="evidence" value="ECO:0007669"/>
    <property type="project" value="InterPro"/>
</dbReference>
<evidence type="ECO:0000313" key="13">
    <source>
        <dbReference type="EMBL" id="GER93728.1"/>
    </source>
</evidence>
<feature type="transmembrane region" description="Helical" evidence="11">
    <location>
        <begin position="12"/>
        <end position="32"/>
    </location>
</feature>
<evidence type="ECO:0000256" key="1">
    <source>
        <dbReference type="ARBA" id="ARBA00004651"/>
    </source>
</evidence>
<evidence type="ECO:0000259" key="12">
    <source>
        <dbReference type="PROSITE" id="PS50109"/>
    </source>
</evidence>
<keyword evidence="2" id="KW-1003">Cell membrane</keyword>
<dbReference type="SMART" id="SM00387">
    <property type="entry name" value="HATPase_c"/>
    <property type="match status" value="1"/>
</dbReference>
<evidence type="ECO:0000256" key="3">
    <source>
        <dbReference type="ARBA" id="ARBA00022553"/>
    </source>
</evidence>
<evidence type="ECO:0000256" key="5">
    <source>
        <dbReference type="ARBA" id="ARBA00022692"/>
    </source>
</evidence>
<evidence type="ECO:0000256" key="10">
    <source>
        <dbReference type="ARBA" id="ARBA00023012"/>
    </source>
</evidence>
<dbReference type="InterPro" id="IPR036097">
    <property type="entry name" value="HisK_dim/P_sf"/>
</dbReference>
<evidence type="ECO:0000256" key="2">
    <source>
        <dbReference type="ARBA" id="ARBA00022475"/>
    </source>
</evidence>
<dbReference type="SUPFAM" id="SSF103190">
    <property type="entry name" value="Sensory domain-like"/>
    <property type="match status" value="1"/>
</dbReference>
<dbReference type="InterPro" id="IPR004358">
    <property type="entry name" value="Sig_transdc_His_kin-like_C"/>
</dbReference>
<dbReference type="Gene3D" id="3.30.565.10">
    <property type="entry name" value="Histidine kinase-like ATPase, C-terminal domain"/>
    <property type="match status" value="1"/>
</dbReference>
<feature type="domain" description="Histidine kinase" evidence="12">
    <location>
        <begin position="214"/>
        <end position="416"/>
    </location>
</feature>
<comment type="caution">
    <text evidence="13">The sequence shown here is derived from an EMBL/GenBank/DDBJ whole genome shotgun (WGS) entry which is preliminary data.</text>
</comment>
<dbReference type="Pfam" id="PF00512">
    <property type="entry name" value="HisKA"/>
    <property type="match status" value="1"/>
</dbReference>
<dbReference type="InterPro" id="IPR003661">
    <property type="entry name" value="HisK_dim/P_dom"/>
</dbReference>
<evidence type="ECO:0000256" key="8">
    <source>
        <dbReference type="ARBA" id="ARBA00022840"/>
    </source>
</evidence>
<dbReference type="Gene3D" id="3.30.450.20">
    <property type="entry name" value="PAS domain"/>
    <property type="match status" value="1"/>
</dbReference>
<dbReference type="InterPro" id="IPR003594">
    <property type="entry name" value="HATPase_dom"/>
</dbReference>
<keyword evidence="3" id="KW-0597">Phosphoprotein</keyword>
<dbReference type="GO" id="GO:0005524">
    <property type="term" value="F:ATP binding"/>
    <property type="evidence" value="ECO:0007669"/>
    <property type="project" value="UniProtKB-KW"/>
</dbReference>
<proteinExistence type="predicted"/>
<organism evidence="13">
    <name type="scientific">hot springs metagenome</name>
    <dbReference type="NCBI Taxonomy" id="433727"/>
    <lineage>
        <taxon>unclassified sequences</taxon>
        <taxon>metagenomes</taxon>
        <taxon>ecological metagenomes</taxon>
    </lineage>
</organism>
<keyword evidence="9 11" id="KW-1133">Transmembrane helix</keyword>
<dbReference type="EMBL" id="BLAB01000001">
    <property type="protein sequence ID" value="GER93728.1"/>
    <property type="molecule type" value="Genomic_DNA"/>
</dbReference>
<keyword evidence="8" id="KW-0067">ATP-binding</keyword>